<feature type="compositionally biased region" description="Acidic residues" evidence="9">
    <location>
        <begin position="1030"/>
        <end position="1041"/>
    </location>
</feature>
<feature type="domain" description="ARID" evidence="10">
    <location>
        <begin position="285"/>
        <end position="376"/>
    </location>
</feature>
<keyword evidence="2" id="KW-0597">Phosphoprotein</keyword>
<keyword evidence="8" id="KW-0539">Nucleus</keyword>
<dbReference type="Gene3D" id="2.30.30.140">
    <property type="match status" value="3"/>
</dbReference>
<dbReference type="PANTHER" id="PTHR13964">
    <property type="entry name" value="RBP-RELATED"/>
    <property type="match status" value="1"/>
</dbReference>
<dbReference type="Proteomes" id="UP001209878">
    <property type="component" value="Unassembled WGS sequence"/>
</dbReference>
<dbReference type="Pfam" id="PF11717">
    <property type="entry name" value="Tudor-knot"/>
    <property type="match status" value="1"/>
</dbReference>
<dbReference type="CDD" id="cd20390">
    <property type="entry name" value="Tudor_ARID4_rpt2"/>
    <property type="match status" value="1"/>
</dbReference>
<accession>A0AAD9PBV0</accession>
<feature type="compositionally biased region" description="Basic and acidic residues" evidence="9">
    <location>
        <begin position="685"/>
        <end position="816"/>
    </location>
</feature>
<feature type="region of interest" description="Disordered" evidence="9">
    <location>
        <begin position="1500"/>
        <end position="1640"/>
    </location>
</feature>
<feature type="region of interest" description="Disordered" evidence="9">
    <location>
        <begin position="382"/>
        <end position="823"/>
    </location>
</feature>
<proteinExistence type="predicted"/>
<dbReference type="PANTHER" id="PTHR13964:SF27">
    <property type="entry name" value="HAT-TRICK, ISOFORM D"/>
    <property type="match status" value="1"/>
</dbReference>
<evidence type="ECO:0000256" key="3">
    <source>
        <dbReference type="ARBA" id="ARBA00022843"/>
    </source>
</evidence>
<dbReference type="InterPro" id="IPR001606">
    <property type="entry name" value="ARID_dom"/>
</dbReference>
<feature type="compositionally biased region" description="Polar residues" evidence="9">
    <location>
        <begin position="1442"/>
        <end position="1458"/>
    </location>
</feature>
<feature type="compositionally biased region" description="Polar residues" evidence="9">
    <location>
        <begin position="1056"/>
        <end position="1071"/>
    </location>
</feature>
<feature type="compositionally biased region" description="Acidic residues" evidence="9">
    <location>
        <begin position="269"/>
        <end position="284"/>
    </location>
</feature>
<keyword evidence="5" id="KW-0805">Transcription regulation</keyword>
<feature type="compositionally biased region" description="Acidic residues" evidence="9">
    <location>
        <begin position="1205"/>
        <end position="1223"/>
    </location>
</feature>
<feature type="region of interest" description="Disordered" evidence="9">
    <location>
        <begin position="1291"/>
        <end position="1335"/>
    </location>
</feature>
<evidence type="ECO:0000259" key="10">
    <source>
        <dbReference type="PROSITE" id="PS51011"/>
    </source>
</evidence>
<dbReference type="InterPro" id="IPR025995">
    <property type="entry name" value="Tudor-knot"/>
</dbReference>
<dbReference type="GO" id="GO:0006357">
    <property type="term" value="P:regulation of transcription by RNA polymerase II"/>
    <property type="evidence" value="ECO:0007669"/>
    <property type="project" value="TreeGrafter"/>
</dbReference>
<feature type="compositionally biased region" description="Basic and acidic residues" evidence="9">
    <location>
        <begin position="1467"/>
        <end position="1484"/>
    </location>
</feature>
<evidence type="ECO:0000256" key="6">
    <source>
        <dbReference type="ARBA" id="ARBA00023125"/>
    </source>
</evidence>
<comment type="caution">
    <text evidence="11">The sequence shown here is derived from an EMBL/GenBank/DDBJ whole genome shotgun (WGS) entry which is preliminary data.</text>
</comment>
<evidence type="ECO:0000256" key="9">
    <source>
        <dbReference type="SAM" id="MobiDB-lite"/>
    </source>
</evidence>
<feature type="compositionally biased region" description="Polar residues" evidence="9">
    <location>
        <begin position="1501"/>
        <end position="1515"/>
    </location>
</feature>
<feature type="compositionally biased region" description="Basic and acidic residues" evidence="9">
    <location>
        <begin position="1139"/>
        <end position="1158"/>
    </location>
</feature>
<dbReference type="SMART" id="SM00333">
    <property type="entry name" value="TUDOR"/>
    <property type="match status" value="1"/>
</dbReference>
<feature type="compositionally biased region" description="Acidic residues" evidence="9">
    <location>
        <begin position="999"/>
        <end position="1008"/>
    </location>
</feature>
<dbReference type="SUPFAM" id="SSF46774">
    <property type="entry name" value="ARID-like"/>
    <property type="match status" value="1"/>
</dbReference>
<feature type="compositionally biased region" description="Acidic residues" evidence="9">
    <location>
        <begin position="1099"/>
        <end position="1110"/>
    </location>
</feature>
<evidence type="ECO:0000256" key="1">
    <source>
        <dbReference type="ARBA" id="ARBA00022499"/>
    </source>
</evidence>
<dbReference type="EMBL" id="JAODUO010000044">
    <property type="protein sequence ID" value="KAK2191868.1"/>
    <property type="molecule type" value="Genomic_DNA"/>
</dbReference>
<feature type="region of interest" description="Disordered" evidence="9">
    <location>
        <begin position="1686"/>
        <end position="1745"/>
    </location>
</feature>
<keyword evidence="4" id="KW-0156">Chromatin regulator</keyword>
<evidence type="ECO:0000256" key="5">
    <source>
        <dbReference type="ARBA" id="ARBA00023015"/>
    </source>
</evidence>
<feature type="compositionally biased region" description="Basic and acidic residues" evidence="9">
    <location>
        <begin position="420"/>
        <end position="430"/>
    </location>
</feature>
<dbReference type="SMART" id="SM01014">
    <property type="entry name" value="ARID"/>
    <property type="match status" value="1"/>
</dbReference>
<dbReference type="Pfam" id="PF08169">
    <property type="entry name" value="RBB1NT"/>
    <property type="match status" value="1"/>
</dbReference>
<evidence type="ECO:0000256" key="4">
    <source>
        <dbReference type="ARBA" id="ARBA00022853"/>
    </source>
</evidence>
<feature type="region of interest" description="Disordered" evidence="9">
    <location>
        <begin position="1411"/>
        <end position="1484"/>
    </location>
</feature>
<evidence type="ECO:0000313" key="11">
    <source>
        <dbReference type="EMBL" id="KAK2191868.1"/>
    </source>
</evidence>
<feature type="region of interest" description="Disordered" evidence="9">
    <location>
        <begin position="892"/>
        <end position="1279"/>
    </location>
</feature>
<dbReference type="InterPro" id="IPR012603">
    <property type="entry name" value="ARID4A/B_PWWP"/>
</dbReference>
<feature type="compositionally biased region" description="Basic and acidic residues" evidence="9">
    <location>
        <begin position="1291"/>
        <end position="1323"/>
    </location>
</feature>
<dbReference type="Gene3D" id="1.10.150.60">
    <property type="entry name" value="ARID DNA-binding domain"/>
    <property type="match status" value="1"/>
</dbReference>
<feature type="region of interest" description="Disordered" evidence="9">
    <location>
        <begin position="266"/>
        <end position="286"/>
    </location>
</feature>
<feature type="compositionally biased region" description="Basic and acidic residues" evidence="9">
    <location>
        <begin position="439"/>
        <end position="455"/>
    </location>
</feature>
<evidence type="ECO:0000313" key="12">
    <source>
        <dbReference type="Proteomes" id="UP001209878"/>
    </source>
</evidence>
<dbReference type="SMART" id="SM00501">
    <property type="entry name" value="BRIGHT"/>
    <property type="match status" value="1"/>
</dbReference>
<keyword evidence="1" id="KW-1017">Isopeptide bond</keyword>
<feature type="compositionally biased region" description="Basic and acidic residues" evidence="9">
    <location>
        <begin position="1046"/>
        <end position="1055"/>
    </location>
</feature>
<feature type="compositionally biased region" description="Acidic residues" evidence="9">
    <location>
        <begin position="974"/>
        <end position="984"/>
    </location>
</feature>
<keyword evidence="12" id="KW-1185">Reference proteome</keyword>
<protein>
    <recommendedName>
        <fullName evidence="10">ARID domain-containing protein</fullName>
    </recommendedName>
</protein>
<dbReference type="Pfam" id="PF01388">
    <property type="entry name" value="ARID"/>
    <property type="match status" value="1"/>
</dbReference>
<dbReference type="InterPro" id="IPR036431">
    <property type="entry name" value="ARID_dom_sf"/>
</dbReference>
<dbReference type="InterPro" id="IPR051232">
    <property type="entry name" value="ARID/SWI1_ChromRemod"/>
</dbReference>
<feature type="compositionally biased region" description="Polar residues" evidence="9">
    <location>
        <begin position="1353"/>
        <end position="1368"/>
    </location>
</feature>
<dbReference type="GO" id="GO:0005634">
    <property type="term" value="C:nucleus"/>
    <property type="evidence" value="ECO:0007669"/>
    <property type="project" value="TreeGrafter"/>
</dbReference>
<feature type="compositionally biased region" description="Basic and acidic residues" evidence="9">
    <location>
        <begin position="532"/>
        <end position="606"/>
    </location>
</feature>
<dbReference type="InterPro" id="IPR002999">
    <property type="entry name" value="Tudor"/>
</dbReference>
<feature type="compositionally biased region" description="Basic and acidic residues" evidence="9">
    <location>
        <begin position="1016"/>
        <end position="1029"/>
    </location>
</feature>
<feature type="compositionally biased region" description="Basic and acidic residues" evidence="9">
    <location>
        <begin position="1234"/>
        <end position="1257"/>
    </location>
</feature>
<evidence type="ECO:0000256" key="8">
    <source>
        <dbReference type="ARBA" id="ARBA00023242"/>
    </source>
</evidence>
<keyword evidence="7" id="KW-0804">Transcription</keyword>
<dbReference type="SUPFAM" id="SSF63748">
    <property type="entry name" value="Tudor/PWWP/MBT"/>
    <property type="match status" value="1"/>
</dbReference>
<feature type="compositionally biased region" description="Basic residues" evidence="9">
    <location>
        <begin position="1562"/>
        <end position="1571"/>
    </location>
</feature>
<feature type="compositionally biased region" description="Basic and acidic residues" evidence="9">
    <location>
        <begin position="478"/>
        <end position="514"/>
    </location>
</feature>
<dbReference type="GO" id="GO:0000976">
    <property type="term" value="F:transcription cis-regulatory region binding"/>
    <property type="evidence" value="ECO:0007669"/>
    <property type="project" value="TreeGrafter"/>
</dbReference>
<evidence type="ECO:0000256" key="2">
    <source>
        <dbReference type="ARBA" id="ARBA00022553"/>
    </source>
</evidence>
<dbReference type="GO" id="GO:0006325">
    <property type="term" value="P:chromatin organization"/>
    <property type="evidence" value="ECO:0007669"/>
    <property type="project" value="UniProtKB-KW"/>
</dbReference>
<reference evidence="11" key="1">
    <citation type="journal article" date="2023" name="Mol. Biol. Evol.">
        <title>Third-Generation Sequencing Reveals the Adaptive Role of the Epigenome in Three Deep-Sea Polychaetes.</title>
        <authorList>
            <person name="Perez M."/>
            <person name="Aroh O."/>
            <person name="Sun Y."/>
            <person name="Lan Y."/>
            <person name="Juniper S.K."/>
            <person name="Young C.R."/>
            <person name="Angers B."/>
            <person name="Qian P.Y."/>
        </authorList>
    </citation>
    <scope>NUCLEOTIDE SEQUENCE</scope>
    <source>
        <strain evidence="11">R07B-5</strain>
    </source>
</reference>
<sequence length="1745" mass="193605">MGDKNVLFEVCENNASEEPPCLTVGTEVSAKYRGAFCEAKVKKVSKIVKCKVGATVEVKLPDSGEYTAAVVQKINDMSMYTVVFDDGDENTLRRTQLCLKGEKHFVKSDTLDELPLTNPEHFGTPVVKTMNISKRKHSVVGSDQDSDDDSSEDSLPCKRMYRGRLQDLIGRVLCIELEDRKGTTWVPVLVVQSSADDAELESKDHLLVKSFRDSKFYTVTKKLSREFTREMALKNEDKAIKPAFEKALLYYDTRLLPQGWDREELLGSDTEEGEDVDESSDNEPNEEKDHFVAQLYKFMDDRGTPINKAPVIASKDLNLYRLFRVVQNLGGYNRVTNQMKWRIVYSRMNLTPSSAASNQIKVAYKKYLHAFEDFYRKLGSTMGTISRPGGRGRHSSSGRSLMSIRDRESTPRSPRASKKAVLDDVKEKKVGSPLQTDTSAEKTTEKEVTKSESRTKVKPTAAASESHIRDATSGATARESRSESRPETRASLEDRDFPRAKGEARGREGVRKTESLTANLNESPRRRVSRLMPEHRKVAAREAKEREVKREQPDDSPEEGKKELRGESLRRRREEEGKEPREEVRRGKRDDVGKKEETKEEARAEARLSSPLSQRGKQEEGGKRESRGKQQELREEANKADGKEDEKKGTAEKRTQKEDQEKDEVSDTEEKDGGKQKKRVTRKKVKEEVSQEDREIEKKTKEAKTEKPKDVKADKPKDTKSDKLKEVKADKPKEVKSEKLKEPKADKLKEVKVEKPKEVKTEKGKEMKVDKPKDAKSEKVKDVKLEKADKMRDERSENSDDSGDSKDVRDDRRQDGEYPVGTKLRVKYGRGRNQKLYEAKVVEKERESNVLHYRVHYDGWNKRYDEWIRKERIVGVVEEVVESAKKIKAKTPVMTKTKVLVKKMSRPPDSQAKAKSPAAVPSPVSSSAGAPSRPTRSNSMDASLSLGLPMKPVRPRSVSGHAESSDQQTHTSESEGEEEEEENESALKMGEDKGSEGSETNEDAEVTAEDASPIRLPEDSEEKRTGSGKEEDDDEEEEETVVVEPRTLRRRDDVKMTSTPKSGSDVSSSRTAKTDMAATMPKLSLISPHKDIGDTSNMEMEDTEAGDEAVGETKGGKESESIVGKDGVSQAEAAPTECPKIEKVDKVMSDDEKADKKQVKPRTRRREGARSKAATKLYGDTAAKAEETAVKSDDVGSDKDVTATEPEELPGIEMEEDGGDEEEKREKGRKRTKVTKDKSLEKTPKGKGKLDKADRPKGRPPKLKKLEAVVSPTEDTEVKVKKRVKRMLVEKVAHDEEASSDLSEKEAPAEPQESKTHSDKTETKPTPAGDSAVDRVVPSCDVMTGVGDIPTEALSSAQCASPDRQGSPTPEAPKLWDSVSVDVNAAHEVPAEKAPDLSPVAGAGLQQLKHVVDSPATPAKPDATPADATVTPVAKPEASTAIFDNTPPSTPEHTSSATAMAENVEESSSRDSPNRTDEVYSTKSEYEANLEVAVLMAEAANSRSNAPQAPPQTCESPIACDMSTMSNSSGGSSGNAPGSESEEPPSGALQKDEDDSGEPTPKRRKRIHKRPVVTVTGGASAEKAKHRLNVTQTAKPEMSDSDEAADARAEEVSSQGSVEKSTAAMCAASPDRRSSRPSKYNFVESLEEGKYLEGEKRIDFLVGKIQEIRKIYMQLKAEVACIDRRRKRHRRRERESNKGEDLPFLIRGHQPAAAHAMKPPSPTVFLPWHSPDGASEMSDQPRKSV</sequence>
<feature type="region of interest" description="Disordered" evidence="9">
    <location>
        <begin position="135"/>
        <end position="155"/>
    </location>
</feature>
<feature type="compositionally biased region" description="Low complexity" evidence="9">
    <location>
        <begin position="913"/>
        <end position="932"/>
    </location>
</feature>
<feature type="compositionally biased region" description="Basic and acidic residues" evidence="9">
    <location>
        <begin position="1183"/>
        <end position="1202"/>
    </location>
</feature>
<gene>
    <name evidence="11" type="ORF">NP493_44g13031</name>
</gene>
<organism evidence="11 12">
    <name type="scientific">Ridgeia piscesae</name>
    <name type="common">Tubeworm</name>
    <dbReference type="NCBI Taxonomy" id="27915"/>
    <lineage>
        <taxon>Eukaryota</taxon>
        <taxon>Metazoa</taxon>
        <taxon>Spiralia</taxon>
        <taxon>Lophotrochozoa</taxon>
        <taxon>Annelida</taxon>
        <taxon>Polychaeta</taxon>
        <taxon>Sedentaria</taxon>
        <taxon>Canalipalpata</taxon>
        <taxon>Sabellida</taxon>
        <taxon>Siboglinidae</taxon>
        <taxon>Ridgeia</taxon>
    </lineage>
</organism>
<dbReference type="PROSITE" id="PS51011">
    <property type="entry name" value="ARID"/>
    <property type="match status" value="1"/>
</dbReference>
<dbReference type="InterPro" id="IPR016197">
    <property type="entry name" value="Chromo-like_dom_sf"/>
</dbReference>
<name>A0AAD9PBV0_RIDPI</name>
<dbReference type="SUPFAM" id="SSF54160">
    <property type="entry name" value="Chromo domain-like"/>
    <property type="match status" value="1"/>
</dbReference>
<keyword evidence="6" id="KW-0238">DNA-binding</keyword>
<evidence type="ECO:0000256" key="7">
    <source>
        <dbReference type="ARBA" id="ARBA00023163"/>
    </source>
</evidence>
<feature type="compositionally biased region" description="Low complexity" evidence="9">
    <location>
        <begin position="1526"/>
        <end position="1548"/>
    </location>
</feature>
<feature type="compositionally biased region" description="Low complexity" evidence="9">
    <location>
        <begin position="1415"/>
        <end position="1436"/>
    </location>
</feature>
<keyword evidence="3" id="KW-0832">Ubl conjugation</keyword>
<feature type="compositionally biased region" description="Basic and acidic residues" evidence="9">
    <location>
        <begin position="616"/>
        <end position="665"/>
    </location>
</feature>
<feature type="region of interest" description="Disordered" evidence="9">
    <location>
        <begin position="1353"/>
        <end position="1376"/>
    </location>
</feature>